<feature type="signal peptide" evidence="1">
    <location>
        <begin position="1"/>
        <end position="18"/>
    </location>
</feature>
<feature type="non-terminal residue" evidence="2">
    <location>
        <position position="65"/>
    </location>
</feature>
<keyword evidence="3" id="KW-1185">Reference proteome</keyword>
<sequence length="65" mass="7394">MDWVWLAWVTLLFYISQSTFFPSPHPLLPSFITCVRACISIHPSLPCDRKLLPSLAMKPGYPCSL</sequence>
<proteinExistence type="predicted"/>
<name>A0A0C9ZQS1_9AGAM</name>
<dbReference type="HOGENOM" id="CLU_2855994_0_0_1"/>
<accession>A0A0C9ZQS1</accession>
<keyword evidence="1" id="KW-0732">Signal</keyword>
<reference evidence="2 3" key="1">
    <citation type="submission" date="2014-04" db="EMBL/GenBank/DDBJ databases">
        <authorList>
            <consortium name="DOE Joint Genome Institute"/>
            <person name="Kuo A."/>
            <person name="Kohler A."/>
            <person name="Costa M.D."/>
            <person name="Nagy L.G."/>
            <person name="Floudas D."/>
            <person name="Copeland A."/>
            <person name="Barry K.W."/>
            <person name="Cichocki N."/>
            <person name="Veneault-Fourrey C."/>
            <person name="LaButti K."/>
            <person name="Lindquist E.A."/>
            <person name="Lipzen A."/>
            <person name="Lundell T."/>
            <person name="Morin E."/>
            <person name="Murat C."/>
            <person name="Sun H."/>
            <person name="Tunlid A."/>
            <person name="Henrissat B."/>
            <person name="Grigoriev I.V."/>
            <person name="Hibbett D.S."/>
            <person name="Martin F."/>
            <person name="Nordberg H.P."/>
            <person name="Cantor M.N."/>
            <person name="Hua S.X."/>
        </authorList>
    </citation>
    <scope>NUCLEOTIDE SEQUENCE [LARGE SCALE GENOMIC DNA]</scope>
    <source>
        <strain evidence="2 3">441</strain>
    </source>
</reference>
<feature type="chain" id="PRO_5002218175" description="Secreted protein" evidence="1">
    <location>
        <begin position="19"/>
        <end position="65"/>
    </location>
</feature>
<gene>
    <name evidence="2" type="ORF">PISMIDRAFT_680828</name>
</gene>
<evidence type="ECO:0000313" key="2">
    <source>
        <dbReference type="EMBL" id="KIK22053.1"/>
    </source>
</evidence>
<protein>
    <recommendedName>
        <fullName evidence="4">Secreted protein</fullName>
    </recommendedName>
</protein>
<evidence type="ECO:0008006" key="4">
    <source>
        <dbReference type="Google" id="ProtNLM"/>
    </source>
</evidence>
<dbReference type="EMBL" id="KN833744">
    <property type="protein sequence ID" value="KIK22053.1"/>
    <property type="molecule type" value="Genomic_DNA"/>
</dbReference>
<evidence type="ECO:0000256" key="1">
    <source>
        <dbReference type="SAM" id="SignalP"/>
    </source>
</evidence>
<evidence type="ECO:0000313" key="3">
    <source>
        <dbReference type="Proteomes" id="UP000054018"/>
    </source>
</evidence>
<reference evidence="3" key="2">
    <citation type="submission" date="2015-01" db="EMBL/GenBank/DDBJ databases">
        <title>Evolutionary Origins and Diversification of the Mycorrhizal Mutualists.</title>
        <authorList>
            <consortium name="DOE Joint Genome Institute"/>
            <consortium name="Mycorrhizal Genomics Consortium"/>
            <person name="Kohler A."/>
            <person name="Kuo A."/>
            <person name="Nagy L.G."/>
            <person name="Floudas D."/>
            <person name="Copeland A."/>
            <person name="Barry K.W."/>
            <person name="Cichocki N."/>
            <person name="Veneault-Fourrey C."/>
            <person name="LaButti K."/>
            <person name="Lindquist E.A."/>
            <person name="Lipzen A."/>
            <person name="Lundell T."/>
            <person name="Morin E."/>
            <person name="Murat C."/>
            <person name="Riley R."/>
            <person name="Ohm R."/>
            <person name="Sun H."/>
            <person name="Tunlid A."/>
            <person name="Henrissat B."/>
            <person name="Grigoriev I.V."/>
            <person name="Hibbett D.S."/>
            <person name="Martin F."/>
        </authorList>
    </citation>
    <scope>NUCLEOTIDE SEQUENCE [LARGE SCALE GENOMIC DNA]</scope>
    <source>
        <strain evidence="3">441</strain>
    </source>
</reference>
<dbReference type="Proteomes" id="UP000054018">
    <property type="component" value="Unassembled WGS sequence"/>
</dbReference>
<dbReference type="AlphaFoldDB" id="A0A0C9ZQS1"/>
<organism evidence="2 3">
    <name type="scientific">Pisolithus microcarpus 441</name>
    <dbReference type="NCBI Taxonomy" id="765257"/>
    <lineage>
        <taxon>Eukaryota</taxon>
        <taxon>Fungi</taxon>
        <taxon>Dikarya</taxon>
        <taxon>Basidiomycota</taxon>
        <taxon>Agaricomycotina</taxon>
        <taxon>Agaricomycetes</taxon>
        <taxon>Agaricomycetidae</taxon>
        <taxon>Boletales</taxon>
        <taxon>Sclerodermatineae</taxon>
        <taxon>Pisolithaceae</taxon>
        <taxon>Pisolithus</taxon>
    </lineage>
</organism>